<dbReference type="PANTHER" id="PTHR31514">
    <property type="entry name" value="MUSCULAR LMNA-INTERACTING PROTEIN MLIP"/>
    <property type="match status" value="1"/>
</dbReference>
<dbReference type="PANTHER" id="PTHR31514:SF1">
    <property type="entry name" value="MUSCULAR LMNA-INTERACTING PROTEIN"/>
    <property type="match status" value="1"/>
</dbReference>
<dbReference type="OrthoDB" id="9907594at2759"/>
<proteinExistence type="predicted"/>
<organism evidence="1 2">
    <name type="scientific">Hymenochirus boettgeri</name>
    <name type="common">Congo dwarf clawed frog</name>
    <dbReference type="NCBI Taxonomy" id="247094"/>
    <lineage>
        <taxon>Eukaryota</taxon>
        <taxon>Metazoa</taxon>
        <taxon>Chordata</taxon>
        <taxon>Craniata</taxon>
        <taxon>Vertebrata</taxon>
        <taxon>Euteleostomi</taxon>
        <taxon>Amphibia</taxon>
        <taxon>Batrachia</taxon>
        <taxon>Anura</taxon>
        <taxon>Pipoidea</taxon>
        <taxon>Pipidae</taxon>
        <taxon>Pipinae</taxon>
        <taxon>Hymenochirus</taxon>
    </lineage>
</organism>
<reference evidence="1" key="1">
    <citation type="thesis" date="2020" institute="ProQuest LLC" country="789 East Eisenhower Parkway, Ann Arbor, MI, USA">
        <title>Comparative Genomics and Chromosome Evolution.</title>
        <authorList>
            <person name="Mudd A.B."/>
        </authorList>
    </citation>
    <scope>NUCLEOTIDE SEQUENCE</scope>
    <source>
        <strain evidence="1">Female2</strain>
        <tissue evidence="1">Blood</tissue>
    </source>
</reference>
<keyword evidence="2" id="KW-1185">Reference proteome</keyword>
<dbReference type="EMBL" id="JAACNH010000004">
    <property type="protein sequence ID" value="KAG8444917.1"/>
    <property type="molecule type" value="Genomic_DNA"/>
</dbReference>
<evidence type="ECO:0008006" key="3">
    <source>
        <dbReference type="Google" id="ProtNLM"/>
    </source>
</evidence>
<evidence type="ECO:0000313" key="1">
    <source>
        <dbReference type="EMBL" id="KAG8444917.1"/>
    </source>
</evidence>
<dbReference type="Proteomes" id="UP000812440">
    <property type="component" value="Chromosome 5"/>
</dbReference>
<evidence type="ECO:0000313" key="2">
    <source>
        <dbReference type="Proteomes" id="UP000812440"/>
    </source>
</evidence>
<dbReference type="AlphaFoldDB" id="A0A8T2JNC1"/>
<gene>
    <name evidence="1" type="ORF">GDO86_009900</name>
</gene>
<accession>A0A8T2JNC1</accession>
<dbReference type="InterPro" id="IPR029331">
    <property type="entry name" value="MLIP"/>
</dbReference>
<name>A0A8T2JNC1_9PIPI</name>
<comment type="caution">
    <text evidence="1">The sequence shown here is derived from an EMBL/GenBank/DDBJ whole genome shotgun (WGS) entry which is preliminary data.</text>
</comment>
<protein>
    <recommendedName>
        <fullName evidence="3">Muscular LMNA interacting protein</fullName>
    </recommendedName>
</protein>
<dbReference type="Pfam" id="PF15274">
    <property type="entry name" value="MLIP"/>
    <property type="match status" value="1"/>
</dbReference>
<sequence length="658" mass="73818">PEEISKAEKNETAHSESFSDKMSTFGQCFLGQEIFPNHPKDMPQNDLFIAEFVVVMDSDESEDDVMHKNNQTLSFEEESYKISRAPLQAAEEPGATLPEVNVNEIHIPEAHESEFLRDVNLEEKELQLHSTIPSAAPIEYKPKLAALRCGNERLNNKKPLIHCISEEQEYIFISAPCNIYDEIPLKGKTSMYNNTGLSESINFLSTARVNTDNNLMKTSNLQNMVEIQEPVSEKGSITSHGREQTLSSFPIKIIRHPLCSSPSPLHSPFYGSSSTICSLSESCNPISPAPSCEVFSPASSRLSLLTSLLKFNRPFHGSQQSLHLSQRYLASQQENTCPFLQKSVLQSTIPRKSFSCFSLNSKQEPEARDFYRQAKATPSISESNILQVDCSFYQKPLNFSASDMTHTTIWKSPITDKFTPSDCKENIPPYILKPPLNKSSNIRKQTKGEILSPSLHLNMAHSTPNLTHQGQTIHQLQKYTLFVDKEMPASYTSPNNSIVQSSEAAYLPNSTSLPLNTVEKLNVSQSMTSHILPNHKLFSNALPLKETARKYEPIYTSPVSLSRSSEFLSLSQCSQNEKLYRIKPNYKVFAAVPTNTLLLDQKALDEPQTNEAIAALDEKMETHCEMYSPAQLRQQTEEICAVIDEVLHDPLPLVIVIK</sequence>
<feature type="non-terminal residue" evidence="1">
    <location>
        <position position="658"/>
    </location>
</feature>